<dbReference type="Proteomes" id="UP000700334">
    <property type="component" value="Unassembled WGS sequence"/>
</dbReference>
<keyword evidence="3" id="KW-0472">Membrane</keyword>
<accession>A0A8J6DNK8</accession>
<dbReference type="Pfam" id="PF04598">
    <property type="entry name" value="Gasdermin"/>
    <property type="match status" value="1"/>
</dbReference>
<dbReference type="GO" id="GO:0012505">
    <property type="term" value="C:endomembrane system"/>
    <property type="evidence" value="ECO:0007669"/>
    <property type="project" value="UniProtKB-SubCell"/>
</dbReference>
<comment type="subcellular location">
    <subcellularLocation>
        <location evidence="1">Endomembrane system</location>
    </subcellularLocation>
</comment>
<dbReference type="GO" id="GO:0070273">
    <property type="term" value="F:phosphatidylinositol-4-phosphate binding"/>
    <property type="evidence" value="ECO:0007669"/>
    <property type="project" value="TreeGrafter"/>
</dbReference>
<dbReference type="GO" id="GO:0042742">
    <property type="term" value="P:defense response to bacterium"/>
    <property type="evidence" value="ECO:0007669"/>
    <property type="project" value="TreeGrafter"/>
</dbReference>
<keyword evidence="6" id="KW-1185">Reference proteome</keyword>
<dbReference type="AlphaFoldDB" id="A0A8J6DNK8"/>
<sequence length="408" mass="46621">MSSIFEELTDIVVKEMDAGGSMIAVKSITSSDRYHCLDLVRGKKTFLGYRRYCTTELTMHDVVERKSDEVDFRVPGQYELGELGAEDFLREEGDGARSDFYCQEKVHLHLSGNHLKKAEAGGESQRDLEPKISISQERVSPKYLNSLDNRKLKEELPALFQSIRKMKEDLYLVTETLKNEKEEALKSTSTRRFWCKLFHFLGLDFMYESQVSILEVGLVHLLQQKKEVTIPANRVLAYRLELLFFHNEGVMSKQGLAGRAGPELTSEAWKSGFVEDSSNLKDSNNLKDFRNLKEKVQDMEEILQDLTEEEKRDVLKCLTVCLRDDEQLQNLEQRVFEALGSKLSEELQIVDEALQDGSLPQLKKQVESILEQNGGEQLPDVDDDLDTLTLFAFYVVISIMLQLSGNPS</sequence>
<organism evidence="5 6">
    <name type="scientific">Galemys pyrenaicus</name>
    <name type="common">Iberian desman</name>
    <name type="synonym">Pyrenean desman</name>
    <dbReference type="NCBI Taxonomy" id="202257"/>
    <lineage>
        <taxon>Eukaryota</taxon>
        <taxon>Metazoa</taxon>
        <taxon>Chordata</taxon>
        <taxon>Craniata</taxon>
        <taxon>Vertebrata</taxon>
        <taxon>Euteleostomi</taxon>
        <taxon>Mammalia</taxon>
        <taxon>Eutheria</taxon>
        <taxon>Laurasiatheria</taxon>
        <taxon>Eulipotyphla</taxon>
        <taxon>Talpidae</taxon>
        <taxon>Galemys</taxon>
    </lineage>
</organism>
<dbReference type="EMBL" id="JAGFMF010011723">
    <property type="protein sequence ID" value="KAG8514884.1"/>
    <property type="molecule type" value="Genomic_DNA"/>
</dbReference>
<gene>
    <name evidence="5" type="ORF">J0S82_013095</name>
</gene>
<evidence type="ECO:0000256" key="2">
    <source>
        <dbReference type="ARBA" id="ARBA00009279"/>
    </source>
</evidence>
<reference evidence="5" key="1">
    <citation type="journal article" date="2021" name="Evol. Appl.">
        <title>The genome of the Pyrenean desman and the effects of bottlenecks and inbreeding on the genomic landscape of an endangered species.</title>
        <authorList>
            <person name="Escoda L."/>
            <person name="Castresana J."/>
        </authorList>
    </citation>
    <scope>NUCLEOTIDE SEQUENCE</scope>
    <source>
        <strain evidence="5">IBE-C5619</strain>
    </source>
</reference>
<dbReference type="InterPro" id="IPR007677">
    <property type="entry name" value="Gasdermin"/>
</dbReference>
<dbReference type="PANTHER" id="PTHR16399">
    <property type="entry name" value="GASDERMIN"/>
    <property type="match status" value="1"/>
</dbReference>
<feature type="domain" description="Gasdermin pore forming" evidence="4">
    <location>
        <begin position="5"/>
        <end position="249"/>
    </location>
</feature>
<dbReference type="GO" id="GO:0005546">
    <property type="term" value="F:phosphatidylinositol-4,5-bisphosphate binding"/>
    <property type="evidence" value="ECO:0007669"/>
    <property type="project" value="TreeGrafter"/>
</dbReference>
<evidence type="ECO:0000256" key="3">
    <source>
        <dbReference type="ARBA" id="ARBA00023136"/>
    </source>
</evidence>
<protein>
    <submittedName>
        <fullName evidence="5">Gasdermin-B</fullName>
    </submittedName>
</protein>
<dbReference type="GO" id="GO:0070269">
    <property type="term" value="P:pyroptotic inflammatory response"/>
    <property type="evidence" value="ECO:0007669"/>
    <property type="project" value="TreeGrafter"/>
</dbReference>
<comment type="similarity">
    <text evidence="2">Belongs to the gasdermin family.</text>
</comment>
<name>A0A8J6DNK8_GALPY</name>
<dbReference type="GO" id="GO:0001786">
    <property type="term" value="F:phosphatidylserine binding"/>
    <property type="evidence" value="ECO:0007669"/>
    <property type="project" value="TreeGrafter"/>
</dbReference>
<evidence type="ECO:0000256" key="1">
    <source>
        <dbReference type="ARBA" id="ARBA00004308"/>
    </source>
</evidence>
<comment type="caution">
    <text evidence="5">The sequence shown here is derived from an EMBL/GenBank/DDBJ whole genome shotgun (WGS) entry which is preliminary data.</text>
</comment>
<dbReference type="OrthoDB" id="9944616at2759"/>
<evidence type="ECO:0000259" key="4">
    <source>
        <dbReference type="Pfam" id="PF04598"/>
    </source>
</evidence>
<evidence type="ECO:0000313" key="6">
    <source>
        <dbReference type="Proteomes" id="UP000700334"/>
    </source>
</evidence>
<dbReference type="InterPro" id="IPR040460">
    <property type="entry name" value="Gasdermin_pore"/>
</dbReference>
<proteinExistence type="inferred from homology"/>
<evidence type="ECO:0000313" key="5">
    <source>
        <dbReference type="EMBL" id="KAG8514884.1"/>
    </source>
</evidence>
<dbReference type="PANTHER" id="PTHR16399:SF20">
    <property type="entry name" value="GASDERMIN-B"/>
    <property type="match status" value="1"/>
</dbReference>